<accession>A0A0G9HCI9</accession>
<dbReference type="PANTHER" id="PTHR30250:SF31">
    <property type="entry name" value="INNER MEMBRANE PROTEIN YGHQ"/>
    <property type="match status" value="1"/>
</dbReference>
<dbReference type="PANTHER" id="PTHR30250">
    <property type="entry name" value="PST FAMILY PREDICTED COLANIC ACID TRANSPORTER"/>
    <property type="match status" value="1"/>
</dbReference>
<evidence type="ECO:0000256" key="4">
    <source>
        <dbReference type="ARBA" id="ARBA00022989"/>
    </source>
</evidence>
<dbReference type="GO" id="GO:0005886">
    <property type="term" value="C:plasma membrane"/>
    <property type="evidence" value="ECO:0007669"/>
    <property type="project" value="UniProtKB-SubCell"/>
</dbReference>
<evidence type="ECO:0000256" key="2">
    <source>
        <dbReference type="ARBA" id="ARBA00022475"/>
    </source>
</evidence>
<dbReference type="KEGG" id="lrz:BJI69_19445"/>
<evidence type="ECO:0000256" key="5">
    <source>
        <dbReference type="ARBA" id="ARBA00023136"/>
    </source>
</evidence>
<organism evidence="6 7">
    <name type="scientific">Luteibacter rhizovicinus DSM 16549</name>
    <dbReference type="NCBI Taxonomy" id="1440763"/>
    <lineage>
        <taxon>Bacteria</taxon>
        <taxon>Pseudomonadati</taxon>
        <taxon>Pseudomonadota</taxon>
        <taxon>Gammaproteobacteria</taxon>
        <taxon>Lysobacterales</taxon>
        <taxon>Rhodanobacteraceae</taxon>
        <taxon>Luteibacter</taxon>
    </lineage>
</organism>
<dbReference type="Pfam" id="PF01943">
    <property type="entry name" value="Polysacc_synt"/>
    <property type="match status" value="1"/>
</dbReference>
<evidence type="ECO:0000313" key="7">
    <source>
        <dbReference type="Proteomes" id="UP000182987"/>
    </source>
</evidence>
<keyword evidence="5" id="KW-0472">Membrane</keyword>
<evidence type="ECO:0000313" key="6">
    <source>
        <dbReference type="EMBL" id="APG05864.1"/>
    </source>
</evidence>
<comment type="subcellular location">
    <subcellularLocation>
        <location evidence="1">Cell membrane</location>
        <topology evidence="1">Multi-pass membrane protein</topology>
    </subcellularLocation>
</comment>
<dbReference type="PATRIC" id="fig|1440763.5.peg.1739"/>
<protein>
    <submittedName>
        <fullName evidence="6">Uncharacterized protein</fullName>
    </submittedName>
</protein>
<proteinExistence type="predicted"/>
<keyword evidence="7" id="KW-1185">Reference proteome</keyword>
<dbReference type="InterPro" id="IPR050833">
    <property type="entry name" value="Poly_Biosynth_Transport"/>
</dbReference>
<dbReference type="OrthoDB" id="493991at2"/>
<dbReference type="InterPro" id="IPR002797">
    <property type="entry name" value="Polysacc_synth"/>
</dbReference>
<dbReference type="AlphaFoldDB" id="A0A0G9HCI9"/>
<evidence type="ECO:0000256" key="3">
    <source>
        <dbReference type="ARBA" id="ARBA00022692"/>
    </source>
</evidence>
<dbReference type="STRING" id="1440763.BJI69_19445"/>
<sequence length="444" mass="47891">MKHWFSDGAFRAIVRNASILGSSNVVSALLSLLALGCAGRGMTPALFGTLVVVQAYAKTVSDIAKFQTWQFVVQFGTPALTHKDIARFRDVTGFSFGLDLASGIIAAVGGMILLPLLSHSVGISTEDFWWALAYCTLIPTMTAATPTGILRSIDRFDLIAVQQAVTPFLRAIGSVIAYFAHLGFPGFLATWYVSSLVGDIALWIFAVQELRRQNIDHALRPGLFGPARRIKGAWDFVWTTNFSHSIWSARNAGSNVLVGIMLGPTAAGLFKVALTFFDAAGTPASLMQKSFYPEIMRLDPASTRPWKLGLRSAALAGGLGILVALLVFVVGKPLISSVFGAKYLESYSLLQVMCGALVVSMAAFPLESLLYIASRQRAALVAQGLAAMLYVGLLIGLTHHFGIMGAALAYFGGQCLEAFFFLVPTVSAYRKRHTLSFYKPEEVQ</sequence>
<keyword evidence="4" id="KW-1133">Transmembrane helix</keyword>
<name>A0A0G9HCI9_9GAMM</name>
<keyword evidence="2" id="KW-1003">Cell membrane</keyword>
<evidence type="ECO:0000256" key="1">
    <source>
        <dbReference type="ARBA" id="ARBA00004651"/>
    </source>
</evidence>
<gene>
    <name evidence="6" type="ORF">BJI69_19445</name>
</gene>
<dbReference type="Proteomes" id="UP000182987">
    <property type="component" value="Chromosome"/>
</dbReference>
<dbReference type="RefSeq" id="WP_046967509.1">
    <property type="nucleotide sequence ID" value="NZ_CP017480.1"/>
</dbReference>
<dbReference type="EMBL" id="CP017480">
    <property type="protein sequence ID" value="APG05864.1"/>
    <property type="molecule type" value="Genomic_DNA"/>
</dbReference>
<reference evidence="7" key="1">
    <citation type="submission" date="2016-09" db="EMBL/GenBank/DDBJ databases">
        <authorList>
            <person name="Lysoe E."/>
        </authorList>
    </citation>
    <scope>NUCLEOTIDE SEQUENCE [LARGE SCALE GENOMIC DNA]</scope>
    <source>
        <strain evidence="7">LJ96T</strain>
    </source>
</reference>
<keyword evidence="3" id="KW-0812">Transmembrane</keyword>